<keyword evidence="1" id="KW-0472">Membrane</keyword>
<keyword evidence="3" id="KW-1185">Reference proteome</keyword>
<evidence type="ECO:0000313" key="2">
    <source>
        <dbReference type="EMBL" id="CAH0995998.1"/>
    </source>
</evidence>
<comment type="caution">
    <text evidence="2">The sequence shown here is derived from an EMBL/GenBank/DDBJ whole genome shotgun (WGS) entry which is preliminary data.</text>
</comment>
<organism evidence="2 3">
    <name type="scientific">Emticicia aquatica</name>
    <dbReference type="NCBI Taxonomy" id="1681835"/>
    <lineage>
        <taxon>Bacteria</taxon>
        <taxon>Pseudomonadati</taxon>
        <taxon>Bacteroidota</taxon>
        <taxon>Cytophagia</taxon>
        <taxon>Cytophagales</taxon>
        <taxon>Leadbetterellaceae</taxon>
        <taxon>Emticicia</taxon>
    </lineage>
</organism>
<feature type="transmembrane region" description="Helical" evidence="1">
    <location>
        <begin position="50"/>
        <end position="69"/>
    </location>
</feature>
<dbReference type="Proteomes" id="UP000837932">
    <property type="component" value="Unassembled WGS sequence"/>
</dbReference>
<proteinExistence type="predicted"/>
<keyword evidence="1" id="KW-1133">Transmembrane helix</keyword>
<dbReference type="RefSeq" id="WP_238806571.1">
    <property type="nucleotide sequence ID" value="NZ_CAKLPY010000002.1"/>
</dbReference>
<evidence type="ECO:0000256" key="1">
    <source>
        <dbReference type="SAM" id="Phobius"/>
    </source>
</evidence>
<dbReference type="EMBL" id="CAKLPY010000002">
    <property type="protein sequence ID" value="CAH0995998.1"/>
    <property type="molecule type" value="Genomic_DNA"/>
</dbReference>
<evidence type="ECO:0008006" key="4">
    <source>
        <dbReference type="Google" id="ProtNLM"/>
    </source>
</evidence>
<sequence>MSENPYSKMSLEELNTKVKTLKSVTSIFSGILFVLVFAVVFLGIRKGFSAISIVPVALIPILIINLGTLKKIQDEIKSRNS</sequence>
<name>A0ABM9AR73_9BACT</name>
<feature type="transmembrane region" description="Helical" evidence="1">
    <location>
        <begin position="21"/>
        <end position="44"/>
    </location>
</feature>
<reference evidence="2" key="1">
    <citation type="submission" date="2021-12" db="EMBL/GenBank/DDBJ databases">
        <authorList>
            <person name="Rodrigo-Torres L."/>
            <person name="Arahal R. D."/>
            <person name="Lucena T."/>
        </authorList>
    </citation>
    <scope>NUCLEOTIDE SEQUENCE</scope>
    <source>
        <strain evidence="2">CECT 8858</strain>
    </source>
</reference>
<gene>
    <name evidence="2" type="ORF">EMA8858_02126</name>
</gene>
<evidence type="ECO:0000313" key="3">
    <source>
        <dbReference type="Proteomes" id="UP000837932"/>
    </source>
</evidence>
<accession>A0ABM9AR73</accession>
<protein>
    <recommendedName>
        <fullName evidence="4">Redox-active disulfide protein 2</fullName>
    </recommendedName>
</protein>
<keyword evidence="1" id="KW-0812">Transmembrane</keyword>